<gene>
    <name evidence="3" type="ORF">CspeluHIS016_0307170</name>
</gene>
<dbReference type="EMBL" id="BTCM01000003">
    <property type="protein sequence ID" value="GMK56877.1"/>
    <property type="molecule type" value="Genomic_DNA"/>
</dbReference>
<keyword evidence="4" id="KW-1185">Reference proteome</keyword>
<protein>
    <submittedName>
        <fullName evidence="3">Uncharacterized protein</fullName>
    </submittedName>
</protein>
<feature type="signal peptide" evidence="2">
    <location>
        <begin position="1"/>
        <end position="23"/>
    </location>
</feature>
<evidence type="ECO:0000313" key="3">
    <source>
        <dbReference type="EMBL" id="GMK56877.1"/>
    </source>
</evidence>
<name>A0AAD3TUQ6_9TREE</name>
<evidence type="ECO:0000313" key="4">
    <source>
        <dbReference type="Proteomes" id="UP001222932"/>
    </source>
</evidence>
<proteinExistence type="predicted"/>
<dbReference type="Proteomes" id="UP001222932">
    <property type="component" value="Unassembled WGS sequence"/>
</dbReference>
<evidence type="ECO:0000256" key="2">
    <source>
        <dbReference type="SAM" id="SignalP"/>
    </source>
</evidence>
<reference evidence="3" key="1">
    <citation type="journal article" date="2023" name="BMC Genomics">
        <title>Chromosome-level genome assemblies of Cutaneotrichosporon spp. (Trichosporonales, Basidiomycota) reveal imbalanced evolution between nucleotide sequences and chromosome synteny.</title>
        <authorList>
            <person name="Kobayashi Y."/>
            <person name="Kayamori A."/>
            <person name="Aoki K."/>
            <person name="Shiwa Y."/>
            <person name="Matsutani M."/>
            <person name="Fujita N."/>
            <person name="Sugita T."/>
            <person name="Iwasaki W."/>
            <person name="Tanaka N."/>
            <person name="Takashima M."/>
        </authorList>
    </citation>
    <scope>NUCLEOTIDE SEQUENCE</scope>
    <source>
        <strain evidence="3">HIS016</strain>
    </source>
</reference>
<sequence>MIPLLAVASTAAVLAALPAAAQGWQLELPPRPNVVFEETFYPNDGIFHLKSDMVTNCIGDQGDSSCTAVGSYGAALGLDFVGSSVKVTGAASNANSSEPRPVGSFSLYDGMFPVDGDQQVHIGQGVLAARDGLNPKPYRGSMNIYWASDVKVQSVAVSTGMYVNDPNAKRETVQSETISAVQGSGLHPFYKLDGSKWKANGSGNNSFATGSSGSMVSVNVPQNTTYVKVRGLTGPDAGALTMSLRTREGSTKPDLASGSAKLASHPQRASTTGSTLFALPLDPTKTYYFEVEADAGSFYLRDMTFWSSLPKGSSPGSAAGGAGGVGGVFGAATMASANIAVLSASLLLYALV</sequence>
<evidence type="ECO:0000256" key="1">
    <source>
        <dbReference type="SAM" id="MobiDB-lite"/>
    </source>
</evidence>
<accession>A0AAD3TUQ6</accession>
<feature type="chain" id="PRO_5042114768" evidence="2">
    <location>
        <begin position="24"/>
        <end position="352"/>
    </location>
</feature>
<dbReference type="AlphaFoldDB" id="A0AAD3TUQ6"/>
<reference evidence="3" key="2">
    <citation type="submission" date="2023-06" db="EMBL/GenBank/DDBJ databases">
        <authorList>
            <person name="Kobayashi Y."/>
            <person name="Kayamori A."/>
            <person name="Aoki K."/>
            <person name="Shiwa Y."/>
            <person name="Fujita N."/>
            <person name="Sugita T."/>
            <person name="Iwasaki W."/>
            <person name="Tanaka N."/>
            <person name="Takashima M."/>
        </authorList>
    </citation>
    <scope>NUCLEOTIDE SEQUENCE</scope>
    <source>
        <strain evidence="3">HIS016</strain>
    </source>
</reference>
<keyword evidence="2" id="KW-0732">Signal</keyword>
<comment type="caution">
    <text evidence="3">The sequence shown here is derived from an EMBL/GenBank/DDBJ whole genome shotgun (WGS) entry which is preliminary data.</text>
</comment>
<feature type="region of interest" description="Disordered" evidence="1">
    <location>
        <begin position="245"/>
        <end position="267"/>
    </location>
</feature>
<organism evidence="3 4">
    <name type="scientific">Cutaneotrichosporon spelunceum</name>
    <dbReference type="NCBI Taxonomy" id="1672016"/>
    <lineage>
        <taxon>Eukaryota</taxon>
        <taxon>Fungi</taxon>
        <taxon>Dikarya</taxon>
        <taxon>Basidiomycota</taxon>
        <taxon>Agaricomycotina</taxon>
        <taxon>Tremellomycetes</taxon>
        <taxon>Trichosporonales</taxon>
        <taxon>Trichosporonaceae</taxon>
        <taxon>Cutaneotrichosporon</taxon>
    </lineage>
</organism>